<proteinExistence type="predicted"/>
<keyword evidence="3" id="KW-1133">Transmembrane helix</keyword>
<feature type="transmembrane region" description="Helical" evidence="3">
    <location>
        <begin position="539"/>
        <end position="564"/>
    </location>
</feature>
<evidence type="ECO:0000313" key="6">
    <source>
        <dbReference type="Proteomes" id="UP001386955"/>
    </source>
</evidence>
<reference evidence="5 6" key="1">
    <citation type="submission" date="2024-01" db="EMBL/GenBank/DDBJ databases">
        <title>The genomes of 5 underutilized Papilionoideae crops provide insights into root nodulation and disease resistanc.</title>
        <authorList>
            <person name="Jiang F."/>
        </authorList>
    </citation>
    <scope>NUCLEOTIDE SEQUENCE [LARGE SCALE GENOMIC DNA]</scope>
    <source>
        <strain evidence="5">DUOXIRENSHENG_FW03</strain>
        <tissue evidence="5">Leaves</tissue>
    </source>
</reference>
<dbReference type="EMBL" id="JAYMYS010000001">
    <property type="protein sequence ID" value="KAK7412498.1"/>
    <property type="molecule type" value="Genomic_DNA"/>
</dbReference>
<evidence type="ECO:0000256" key="1">
    <source>
        <dbReference type="ARBA" id="ARBA00004202"/>
    </source>
</evidence>
<dbReference type="AlphaFoldDB" id="A0AAN9T4Z7"/>
<evidence type="ECO:0000256" key="3">
    <source>
        <dbReference type="SAM" id="Phobius"/>
    </source>
</evidence>
<dbReference type="InterPro" id="IPR026961">
    <property type="entry name" value="PGG_dom"/>
</dbReference>
<feature type="compositionally biased region" description="Basic and acidic residues" evidence="2">
    <location>
        <begin position="303"/>
        <end position="312"/>
    </location>
</feature>
<feature type="transmembrane region" description="Helical" evidence="3">
    <location>
        <begin position="212"/>
        <end position="231"/>
    </location>
</feature>
<protein>
    <recommendedName>
        <fullName evidence="4">PGG domain-containing protein</fullName>
    </recommendedName>
</protein>
<feature type="transmembrane region" description="Helical" evidence="3">
    <location>
        <begin position="576"/>
        <end position="596"/>
    </location>
</feature>
<feature type="region of interest" description="Disordered" evidence="2">
    <location>
        <begin position="263"/>
        <end position="320"/>
    </location>
</feature>
<dbReference type="Pfam" id="PF13962">
    <property type="entry name" value="PGG"/>
    <property type="match status" value="1"/>
</dbReference>
<evidence type="ECO:0000313" key="5">
    <source>
        <dbReference type="EMBL" id="KAK7412498.1"/>
    </source>
</evidence>
<evidence type="ECO:0000259" key="4">
    <source>
        <dbReference type="Pfam" id="PF13962"/>
    </source>
</evidence>
<evidence type="ECO:0000256" key="2">
    <source>
        <dbReference type="SAM" id="MobiDB-lite"/>
    </source>
</evidence>
<keyword evidence="3" id="KW-0472">Membrane</keyword>
<feature type="transmembrane region" description="Helical" evidence="3">
    <location>
        <begin position="497"/>
        <end position="519"/>
    </location>
</feature>
<sequence length="616" mass="69955">MAVRNVDGVTPLFLAALHGRKQAFLFLHYLSNHPHHHSAILPSLVTIFVITCVAFQIIHLYGNLVNSVNEKGWTPLHLLANKPSVFKSGNRFGRFEALVYYAIIVKKLKAEPEWHQQSPTTDKEKNSYPENYKTCMEFLRLTKIFASVVSKPLTQFLHRKSPQKYQIGTDRDIEASKKNGTNNGMDTKSSGSETSDVSNPYFPVNYRSCVDVLKFVFVIISIIFGTGSANIDKVRRKKEKHVWSAQIMDELLKRASIYEYDNNGSTPKQNLKDKDQQTDPYSFDEGGNVTMAGITEGQQHSTTKGEPKKQNNEDANDEDPLGSGFNLYSCHCTTKKDEKNEKFFLLLKNEKINMKENKMLETPILIAAKNGVTEMVAKIIDLFPVAVHDMDAKKKNIVLLAVENRQTYLYDFLLKKKNLKESIFGKVDNEGNSALHLAAKLGEYKPWLIPGEALQMHWEIKWYLTPRDVFSETHKELVKSGGEWLKKLLNLAPWPEFKAFAISSLIALCCSVTSLVLFLSILTSQYQERDFGKNLPRKLILGLTSLFMSITSMMVCFCAGHFFVLKDKLKSIAFPVYAVTCLPVTLFALAQFPLYIDLIWATFKKVPQRGYKTSLQ</sequence>
<dbReference type="GO" id="GO:0005886">
    <property type="term" value="C:plasma membrane"/>
    <property type="evidence" value="ECO:0007669"/>
    <property type="project" value="UniProtKB-SubCell"/>
</dbReference>
<dbReference type="Proteomes" id="UP001386955">
    <property type="component" value="Unassembled WGS sequence"/>
</dbReference>
<comment type="subcellular location">
    <subcellularLocation>
        <location evidence="1">Cell membrane</location>
        <topology evidence="1">Peripheral membrane protein</topology>
    </subcellularLocation>
</comment>
<keyword evidence="6" id="KW-1185">Reference proteome</keyword>
<organism evidence="5 6">
    <name type="scientific">Psophocarpus tetragonolobus</name>
    <name type="common">Winged bean</name>
    <name type="synonym">Dolichos tetragonolobus</name>
    <dbReference type="NCBI Taxonomy" id="3891"/>
    <lineage>
        <taxon>Eukaryota</taxon>
        <taxon>Viridiplantae</taxon>
        <taxon>Streptophyta</taxon>
        <taxon>Embryophyta</taxon>
        <taxon>Tracheophyta</taxon>
        <taxon>Spermatophyta</taxon>
        <taxon>Magnoliopsida</taxon>
        <taxon>eudicotyledons</taxon>
        <taxon>Gunneridae</taxon>
        <taxon>Pentapetalae</taxon>
        <taxon>rosids</taxon>
        <taxon>fabids</taxon>
        <taxon>Fabales</taxon>
        <taxon>Fabaceae</taxon>
        <taxon>Papilionoideae</taxon>
        <taxon>50 kb inversion clade</taxon>
        <taxon>NPAAA clade</taxon>
        <taxon>indigoferoid/millettioid clade</taxon>
        <taxon>Phaseoleae</taxon>
        <taxon>Psophocarpus</taxon>
    </lineage>
</organism>
<feature type="compositionally biased region" description="Polar residues" evidence="2">
    <location>
        <begin position="178"/>
        <end position="197"/>
    </location>
</feature>
<accession>A0AAN9T4Z7</accession>
<feature type="region of interest" description="Disordered" evidence="2">
    <location>
        <begin position="168"/>
        <end position="197"/>
    </location>
</feature>
<keyword evidence="3" id="KW-0812">Transmembrane</keyword>
<dbReference type="InterPro" id="IPR036770">
    <property type="entry name" value="Ankyrin_rpt-contain_sf"/>
</dbReference>
<name>A0AAN9T4Z7_PSOTE</name>
<comment type="caution">
    <text evidence="5">The sequence shown here is derived from an EMBL/GenBank/DDBJ whole genome shotgun (WGS) entry which is preliminary data.</text>
</comment>
<gene>
    <name evidence="5" type="ORF">VNO78_03962</name>
</gene>
<dbReference type="PANTHER" id="PTHR24177">
    <property type="entry name" value="CASKIN"/>
    <property type="match status" value="1"/>
</dbReference>
<feature type="domain" description="PGG" evidence="4">
    <location>
        <begin position="495"/>
        <end position="563"/>
    </location>
</feature>
<dbReference type="SUPFAM" id="SSF48403">
    <property type="entry name" value="Ankyrin repeat"/>
    <property type="match status" value="2"/>
</dbReference>
<dbReference type="Gene3D" id="1.25.40.20">
    <property type="entry name" value="Ankyrin repeat-containing domain"/>
    <property type="match status" value="2"/>
</dbReference>
<dbReference type="FunFam" id="1.25.40.20:FF:000545">
    <property type="entry name" value="Serine/threonine-protein phosphatase 6 regulatory ankyrin repeat subunit A"/>
    <property type="match status" value="1"/>
</dbReference>
<feature type="transmembrane region" description="Helical" evidence="3">
    <location>
        <begin position="39"/>
        <end position="61"/>
    </location>
</feature>
<dbReference type="PANTHER" id="PTHR24177:SF103">
    <property type="entry name" value="PGG DOMAIN-CONTAINING PROTEIN"/>
    <property type="match status" value="1"/>
</dbReference>